<dbReference type="InterPro" id="IPR018523">
    <property type="entry name" value="Isocitrate_lyase_ph_CS"/>
</dbReference>
<dbReference type="InterPro" id="IPR040442">
    <property type="entry name" value="Pyrv_kinase-like_dom_sf"/>
</dbReference>
<dbReference type="InterPro" id="IPR039556">
    <property type="entry name" value="ICL/PEPM"/>
</dbReference>
<protein>
    <submittedName>
        <fullName evidence="1">Isocitrate lyase/PEP mutase family protein</fullName>
    </submittedName>
</protein>
<evidence type="ECO:0000313" key="1">
    <source>
        <dbReference type="EMBL" id="MEB8340649.1"/>
    </source>
</evidence>
<dbReference type="GO" id="GO:0016829">
    <property type="term" value="F:lyase activity"/>
    <property type="evidence" value="ECO:0007669"/>
    <property type="project" value="UniProtKB-KW"/>
</dbReference>
<dbReference type="CDD" id="cd00377">
    <property type="entry name" value="ICL_PEPM"/>
    <property type="match status" value="1"/>
</dbReference>
<comment type="caution">
    <text evidence="1">The sequence shown here is derived from an EMBL/GenBank/DDBJ whole genome shotgun (WGS) entry which is preliminary data.</text>
</comment>
<name>A0ABU6F9J6_9ACTN</name>
<proteinExistence type="predicted"/>
<reference evidence="1 2" key="1">
    <citation type="submission" date="2022-10" db="EMBL/GenBank/DDBJ databases">
        <authorList>
            <person name="Xie J."/>
            <person name="Shen N."/>
        </authorList>
    </citation>
    <scope>NUCLEOTIDE SEQUENCE [LARGE SCALE GENOMIC DNA]</scope>
    <source>
        <strain evidence="1 2">YIM65594</strain>
    </source>
</reference>
<sequence>MTDTRNRLREILRERSAVLAPGVYDGLSASLTAGAGFRAAYMSGAAVAAANGLPDIGLATQTEMVRQAGLLAGLLDIPLIADADTGFGDITHTYRTVQLYESAGVAAIQLEDQEFPKRCGHLDAKRVVDAGEFAAKIEAAAEARRDPDTVLIARTDCRATDGFDEAVRRVNRYVEAGADIVFVEAPQTVEEVRRVPSEVDAPALFNLVPGGKTPDAGLDVLREAGYALVIMPLLNVGSAAAAMRGALARAAQGDLDTSGQLPVRGLFESVGLGFWEDLRGRYDKEAGPRA</sequence>
<dbReference type="Gene3D" id="3.20.20.60">
    <property type="entry name" value="Phosphoenolpyruvate-binding domains"/>
    <property type="match status" value="1"/>
</dbReference>
<dbReference type="RefSeq" id="WP_326019516.1">
    <property type="nucleotide sequence ID" value="NZ_JAOZYC010000136.1"/>
</dbReference>
<dbReference type="Proteomes" id="UP001354931">
    <property type="component" value="Unassembled WGS sequence"/>
</dbReference>
<dbReference type="PANTHER" id="PTHR42905:SF5">
    <property type="entry name" value="CARBOXYVINYL-CARBOXYPHOSPHONATE PHOSPHORYLMUTASE, CHLOROPLASTIC"/>
    <property type="match status" value="1"/>
</dbReference>
<dbReference type="PANTHER" id="PTHR42905">
    <property type="entry name" value="PHOSPHOENOLPYRUVATE CARBOXYLASE"/>
    <property type="match status" value="1"/>
</dbReference>
<dbReference type="EMBL" id="JAOZYC010000136">
    <property type="protein sequence ID" value="MEB8340649.1"/>
    <property type="molecule type" value="Genomic_DNA"/>
</dbReference>
<organism evidence="1 2">
    <name type="scientific">Streptomyces endophyticus</name>
    <dbReference type="NCBI Taxonomy" id="714166"/>
    <lineage>
        <taxon>Bacteria</taxon>
        <taxon>Bacillati</taxon>
        <taxon>Actinomycetota</taxon>
        <taxon>Actinomycetes</taxon>
        <taxon>Kitasatosporales</taxon>
        <taxon>Streptomycetaceae</taxon>
        <taxon>Streptomyces</taxon>
    </lineage>
</organism>
<gene>
    <name evidence="1" type="ORF">OKJ99_24440</name>
</gene>
<dbReference type="SUPFAM" id="SSF51621">
    <property type="entry name" value="Phosphoenolpyruvate/pyruvate domain"/>
    <property type="match status" value="1"/>
</dbReference>
<evidence type="ECO:0000313" key="2">
    <source>
        <dbReference type="Proteomes" id="UP001354931"/>
    </source>
</evidence>
<accession>A0ABU6F9J6</accession>
<dbReference type="InterPro" id="IPR015813">
    <property type="entry name" value="Pyrv/PenolPyrv_kinase-like_dom"/>
</dbReference>
<keyword evidence="1" id="KW-0456">Lyase</keyword>
<dbReference type="PROSITE" id="PS00161">
    <property type="entry name" value="ISOCITRATE_LYASE"/>
    <property type="match status" value="1"/>
</dbReference>
<dbReference type="Pfam" id="PF13714">
    <property type="entry name" value="PEP_mutase"/>
    <property type="match status" value="1"/>
</dbReference>
<keyword evidence="2" id="KW-1185">Reference proteome</keyword>